<keyword evidence="3" id="KW-1185">Reference proteome</keyword>
<organism evidence="1">
    <name type="scientific">Hexamita inflata</name>
    <dbReference type="NCBI Taxonomy" id="28002"/>
    <lineage>
        <taxon>Eukaryota</taxon>
        <taxon>Metamonada</taxon>
        <taxon>Diplomonadida</taxon>
        <taxon>Hexamitidae</taxon>
        <taxon>Hexamitinae</taxon>
        <taxon>Hexamita</taxon>
    </lineage>
</organism>
<reference evidence="2 3" key="2">
    <citation type="submission" date="2024-07" db="EMBL/GenBank/DDBJ databases">
        <authorList>
            <person name="Akdeniz Z."/>
        </authorList>
    </citation>
    <scope>NUCLEOTIDE SEQUENCE [LARGE SCALE GENOMIC DNA]</scope>
</reference>
<evidence type="ECO:0000313" key="2">
    <source>
        <dbReference type="EMBL" id="CAL6009433.1"/>
    </source>
</evidence>
<reference evidence="1" key="1">
    <citation type="submission" date="2023-06" db="EMBL/GenBank/DDBJ databases">
        <authorList>
            <person name="Kurt Z."/>
        </authorList>
    </citation>
    <scope>NUCLEOTIDE SEQUENCE</scope>
</reference>
<name>A0AA86VGQ0_9EUKA</name>
<accession>A0AA86VGQ0</accession>
<proteinExistence type="predicted"/>
<evidence type="ECO:0000313" key="3">
    <source>
        <dbReference type="Proteomes" id="UP001642409"/>
    </source>
</evidence>
<sequence>MNIVNLILSCVIFSQLHYKQLDDNKYSTSSQICNSKLKSIHDIQYCLKAVTISSQVQKGNIINSPQQEVFHNLYTQKAQDLKIDLVYSMNTLPSFALFGLTNSTREFQLICESAVAAFRGCFDLYKLRCERFGFGIHL</sequence>
<gene>
    <name evidence="2" type="ORF">HINF_LOCUS21600</name>
    <name evidence="1" type="ORF">HINF_LOCUS53778</name>
</gene>
<comment type="caution">
    <text evidence="1">The sequence shown here is derived from an EMBL/GenBank/DDBJ whole genome shotgun (WGS) entry which is preliminary data.</text>
</comment>
<dbReference type="EMBL" id="CATOUU010000998">
    <property type="protein sequence ID" value="CAI9966133.1"/>
    <property type="molecule type" value="Genomic_DNA"/>
</dbReference>
<dbReference type="Proteomes" id="UP001642409">
    <property type="component" value="Unassembled WGS sequence"/>
</dbReference>
<protein>
    <submittedName>
        <fullName evidence="2">Hypothetical_protein</fullName>
    </submittedName>
</protein>
<dbReference type="AlphaFoldDB" id="A0AA86VGQ0"/>
<dbReference type="EMBL" id="CAXDID020000059">
    <property type="protein sequence ID" value="CAL6009433.1"/>
    <property type="molecule type" value="Genomic_DNA"/>
</dbReference>
<evidence type="ECO:0000313" key="1">
    <source>
        <dbReference type="EMBL" id="CAI9966133.1"/>
    </source>
</evidence>